<reference evidence="1" key="1">
    <citation type="submission" date="2021-01" db="EMBL/GenBank/DDBJ databases">
        <title>Whole genome shotgun sequence of Sinosporangium siamense NBRC 109515.</title>
        <authorList>
            <person name="Komaki H."/>
            <person name="Tamura T."/>
        </authorList>
    </citation>
    <scope>NUCLEOTIDE SEQUENCE</scope>
    <source>
        <strain evidence="1">NBRC 109515</strain>
    </source>
</reference>
<gene>
    <name evidence="1" type="ORF">Ssi02_66320</name>
</gene>
<dbReference type="Pfam" id="PF21274">
    <property type="entry name" value="Rng_hyd_C"/>
    <property type="match status" value="1"/>
</dbReference>
<name>A0A919RQ64_9ACTN</name>
<protein>
    <submittedName>
        <fullName evidence="1">Uncharacterized protein</fullName>
    </submittedName>
</protein>
<dbReference type="AlphaFoldDB" id="A0A919RQ64"/>
<accession>A0A919RQ64</accession>
<evidence type="ECO:0000313" key="1">
    <source>
        <dbReference type="EMBL" id="GII96401.1"/>
    </source>
</evidence>
<proteinExistence type="predicted"/>
<dbReference type="Gene3D" id="3.40.30.120">
    <property type="match status" value="1"/>
</dbReference>
<sequence length="179" mass="18961">MRRDRAEERIGTGGEHAVEPVVAGRRNALLLPGRPRGHRTTGPQALRTVLSDLIADVPALSRRLAERVTALDVAYAPSDPAAHPLTGRRAPDLRFAGHNLFTLLHPGRHVLLDLTGKTPAGPGLPVVHSGAPLAEPHPDWTGVLAALIRPDGHVGWASDEPDDQSRIAAAEAAVAATHR</sequence>
<dbReference type="Proteomes" id="UP000606172">
    <property type="component" value="Unassembled WGS sequence"/>
</dbReference>
<evidence type="ECO:0000313" key="2">
    <source>
        <dbReference type="Proteomes" id="UP000606172"/>
    </source>
</evidence>
<organism evidence="1 2">
    <name type="scientific">Sinosporangium siamense</name>
    <dbReference type="NCBI Taxonomy" id="1367973"/>
    <lineage>
        <taxon>Bacteria</taxon>
        <taxon>Bacillati</taxon>
        <taxon>Actinomycetota</taxon>
        <taxon>Actinomycetes</taxon>
        <taxon>Streptosporangiales</taxon>
        <taxon>Streptosporangiaceae</taxon>
        <taxon>Sinosporangium</taxon>
    </lineage>
</organism>
<keyword evidence="2" id="KW-1185">Reference proteome</keyword>
<comment type="caution">
    <text evidence="1">The sequence shown here is derived from an EMBL/GenBank/DDBJ whole genome shotgun (WGS) entry which is preliminary data.</text>
</comment>
<dbReference type="RefSeq" id="WP_204031404.1">
    <property type="nucleotide sequence ID" value="NZ_BOOW01000044.1"/>
</dbReference>
<dbReference type="EMBL" id="BOOW01000044">
    <property type="protein sequence ID" value="GII96401.1"/>
    <property type="molecule type" value="Genomic_DNA"/>
</dbReference>